<feature type="transmembrane region" description="Helical" evidence="10">
    <location>
        <begin position="12"/>
        <end position="29"/>
    </location>
</feature>
<evidence type="ECO:0000256" key="3">
    <source>
        <dbReference type="ARBA" id="ARBA00022475"/>
    </source>
</evidence>
<evidence type="ECO:0000313" key="11">
    <source>
        <dbReference type="EMBL" id="KPK64905.1"/>
    </source>
</evidence>
<dbReference type="STRING" id="1703779.AMJ83_01505"/>
<feature type="transmembrane region" description="Helical" evidence="10">
    <location>
        <begin position="117"/>
        <end position="141"/>
    </location>
</feature>
<keyword evidence="2" id="KW-0813">Transport</keyword>
<sequence>MHGVRLRTPQVIALSFGGTILIGTLLLTFPSATADGRGTSFIDALFTATSATCVTGLIVQDTPVYFSTLGQVVILVLIQLGGIGIMSYSAFLALLFGRFTLGQRGMLQEMMEEERNVLSMILYVFKMTFVIEIIGAIILFFRWISIFRDPIQTLYLSIFHSVSAFCNAGFSLFSNSLENYIADPVVNVVIMALIILGGIGFIVVYEVTRNLSGAKRLLSIHTKLVLVTSAVLVIVGFLLIFFIEFDSAFLDYSLTGKLWGAVFQSVTPRTAGFNTVPIASLSTITLTIIIILMFIGASPGSTGGGIKTSTFAILLLSLGNILRGKEDIEVFKRKIPSTIVYKAMAIVVGTLLLLVSIFLLLLAFEKQPFLPLLFESVSAFGTVGLSMGITPDLTIIGKLLIIILMYGGRIGPLTLGFALTRTLRRGKVEYPVAKIMIG</sequence>
<evidence type="ECO:0000256" key="2">
    <source>
        <dbReference type="ARBA" id="ARBA00022448"/>
    </source>
</evidence>
<evidence type="ECO:0000256" key="1">
    <source>
        <dbReference type="ARBA" id="ARBA00004651"/>
    </source>
</evidence>
<evidence type="ECO:0000313" key="12">
    <source>
        <dbReference type="Proteomes" id="UP000051373"/>
    </source>
</evidence>
<dbReference type="PATRIC" id="fig|1703779.3.peg.382"/>
<dbReference type="AlphaFoldDB" id="A0A0S8FWA4"/>
<evidence type="ECO:0000256" key="7">
    <source>
        <dbReference type="ARBA" id="ARBA00022989"/>
    </source>
</evidence>
<gene>
    <name evidence="11" type="ORF">AMJ83_01505</name>
</gene>
<comment type="subcellular location">
    <subcellularLocation>
        <location evidence="1">Cell membrane</location>
        <topology evidence="1">Multi-pass membrane protein</topology>
    </subcellularLocation>
</comment>
<dbReference type="PANTHER" id="PTHR32024:SF1">
    <property type="entry name" value="KTR SYSTEM POTASSIUM UPTAKE PROTEIN B"/>
    <property type="match status" value="1"/>
</dbReference>
<feature type="transmembrane region" description="Helical" evidence="10">
    <location>
        <begin position="395"/>
        <end position="419"/>
    </location>
</feature>
<evidence type="ECO:0000256" key="5">
    <source>
        <dbReference type="ARBA" id="ARBA00022692"/>
    </source>
</evidence>
<accession>A0A0S8FWA4</accession>
<reference evidence="11 12" key="1">
    <citation type="journal article" date="2015" name="Microbiome">
        <title>Genomic resolution of linkages in carbon, nitrogen, and sulfur cycling among widespread estuary sediment bacteria.</title>
        <authorList>
            <person name="Baker B.J."/>
            <person name="Lazar C.S."/>
            <person name="Teske A.P."/>
            <person name="Dick G.J."/>
        </authorList>
    </citation>
    <scope>NUCLEOTIDE SEQUENCE [LARGE SCALE GENOMIC DNA]</scope>
    <source>
        <strain evidence="11">SM23_42</strain>
    </source>
</reference>
<dbReference type="InterPro" id="IPR003445">
    <property type="entry name" value="Cat_transpt"/>
</dbReference>
<evidence type="ECO:0000256" key="4">
    <source>
        <dbReference type="ARBA" id="ARBA00022538"/>
    </source>
</evidence>
<evidence type="ECO:0000256" key="10">
    <source>
        <dbReference type="SAM" id="Phobius"/>
    </source>
</evidence>
<keyword evidence="6" id="KW-0630">Potassium</keyword>
<feature type="transmembrane region" description="Helical" evidence="10">
    <location>
        <begin position="304"/>
        <end position="323"/>
    </location>
</feature>
<keyword evidence="8" id="KW-0406">Ion transport</keyword>
<proteinExistence type="predicted"/>
<organism evidence="11 12">
    <name type="scientific">candidate division WOR_3 bacterium SM23_42</name>
    <dbReference type="NCBI Taxonomy" id="1703779"/>
    <lineage>
        <taxon>Bacteria</taxon>
        <taxon>Bacteria division WOR-3</taxon>
    </lineage>
</organism>
<feature type="transmembrane region" description="Helical" evidence="10">
    <location>
        <begin position="343"/>
        <end position="362"/>
    </location>
</feature>
<dbReference type="Pfam" id="PF02386">
    <property type="entry name" value="TrkH"/>
    <property type="match status" value="1"/>
</dbReference>
<evidence type="ECO:0008006" key="13">
    <source>
        <dbReference type="Google" id="ProtNLM"/>
    </source>
</evidence>
<evidence type="ECO:0000256" key="9">
    <source>
        <dbReference type="ARBA" id="ARBA00023136"/>
    </source>
</evidence>
<feature type="transmembrane region" description="Helical" evidence="10">
    <location>
        <begin position="72"/>
        <end position="97"/>
    </location>
</feature>
<keyword evidence="5 10" id="KW-0812">Transmembrane</keyword>
<keyword evidence="9 10" id="KW-0472">Membrane</keyword>
<dbReference type="EMBL" id="LJUJ01000001">
    <property type="protein sequence ID" value="KPK64905.1"/>
    <property type="molecule type" value="Genomic_DNA"/>
</dbReference>
<evidence type="ECO:0000256" key="8">
    <source>
        <dbReference type="ARBA" id="ARBA00023065"/>
    </source>
</evidence>
<dbReference type="GO" id="GO:0005886">
    <property type="term" value="C:plasma membrane"/>
    <property type="evidence" value="ECO:0007669"/>
    <property type="project" value="UniProtKB-SubCell"/>
</dbReference>
<protein>
    <recommendedName>
        <fullName evidence="13">ATP synthase subunit J</fullName>
    </recommendedName>
</protein>
<keyword evidence="3" id="KW-1003">Cell membrane</keyword>
<evidence type="ECO:0000256" key="6">
    <source>
        <dbReference type="ARBA" id="ARBA00022958"/>
    </source>
</evidence>
<dbReference type="InterPro" id="IPR004772">
    <property type="entry name" value="TrkH"/>
</dbReference>
<keyword evidence="4" id="KW-0633">Potassium transport</keyword>
<feature type="transmembrane region" description="Helical" evidence="10">
    <location>
        <begin position="278"/>
        <end position="297"/>
    </location>
</feature>
<feature type="transmembrane region" description="Helical" evidence="10">
    <location>
        <begin position="224"/>
        <end position="243"/>
    </location>
</feature>
<dbReference type="PANTHER" id="PTHR32024">
    <property type="entry name" value="TRK SYSTEM POTASSIUM UPTAKE PROTEIN TRKG-RELATED"/>
    <property type="match status" value="1"/>
</dbReference>
<feature type="transmembrane region" description="Helical" evidence="10">
    <location>
        <begin position="153"/>
        <end position="173"/>
    </location>
</feature>
<comment type="caution">
    <text evidence="11">The sequence shown here is derived from an EMBL/GenBank/DDBJ whole genome shotgun (WGS) entry which is preliminary data.</text>
</comment>
<dbReference type="Proteomes" id="UP000051373">
    <property type="component" value="Unassembled WGS sequence"/>
</dbReference>
<dbReference type="NCBIfam" id="TIGR00933">
    <property type="entry name" value="2a38"/>
    <property type="match status" value="1"/>
</dbReference>
<name>A0A0S8FWA4_UNCW3</name>
<keyword evidence="7 10" id="KW-1133">Transmembrane helix</keyword>
<feature type="transmembrane region" description="Helical" evidence="10">
    <location>
        <begin position="185"/>
        <end position="204"/>
    </location>
</feature>
<dbReference type="GO" id="GO:0015379">
    <property type="term" value="F:potassium:chloride symporter activity"/>
    <property type="evidence" value="ECO:0007669"/>
    <property type="project" value="InterPro"/>
</dbReference>